<gene>
    <name evidence="3" type="ORF">K490DRAFT_56275</name>
</gene>
<accession>A0A9P4HUG9</accession>
<feature type="region of interest" description="Disordered" evidence="1">
    <location>
        <begin position="540"/>
        <end position="570"/>
    </location>
</feature>
<dbReference type="InterPro" id="IPR057218">
    <property type="entry name" value="DUF7896"/>
</dbReference>
<sequence length="686" mass="74516">MASTLPSTDPFFQIFQSERQTIWERNQHLSEQDRDCIWRHRKSQLVSLLSTDQAQHAQAAHTPRTVSYGGPCVPSTFASPFDLAMNRTEDLSVQSAPNPMTQSYSTSPAASNRAHRLPSSEFALQYRLPESRSSGADPFSTYTLSRSAFGQAASQPQPLPTTESHVNEFDPSEYIASFGAAPTLSPHDTSLPYQQEAHHLSPSQAMNTNWSNFTYDAASPSTSVGELTVGSTLASPSDSMSRQQSSASTYFASPADMARVQSNFSHVSDSCFRDEFAASAPSIAKPSGGSIDGVSLFPVMPFSSGDGFSSSQFPLSVTGAPQAPSSQSMSRGTMVGDAAGSLSPQGESRTTPVSQPRSSRRHVEQLAQGARPIAPKAGDGSDCASMSRKSSEHQMIRISSENGLTKSVAAISKAPYIRPVHPKIMCQKCNDHPEGFRGEHELRRHTERVHSEIRKVWVTVDASTNGKFLANCKACRNGKKYGAYYNAAAHLRRAHFNPRKRGRKGKNEERRGGKGGGDHPAMDFLKQFWMKEVEEYVPENVSKRSSSNHIDLSHDDDDAAGDMDDSPPAQDLVPEADFSAYTSAPGLAYPPAPASMPLTTGQTNLATTMTSFDVNSMAPAASFAPTDFNMLDAYAPAPSMPSASPPMYNLGQQQQQSTLQQQLPQQFHPTLPFNMNAPTDFYYVQP</sequence>
<evidence type="ECO:0000259" key="2">
    <source>
        <dbReference type="Pfam" id="PF25438"/>
    </source>
</evidence>
<feature type="region of interest" description="Disordered" evidence="1">
    <location>
        <begin position="313"/>
        <end position="386"/>
    </location>
</feature>
<dbReference type="PANTHER" id="PTHR42031">
    <property type="entry name" value="KEY LIME PATHOGENICITY PROTEIN"/>
    <property type="match status" value="1"/>
</dbReference>
<reference evidence="3" key="1">
    <citation type="journal article" date="2020" name="Stud. Mycol.">
        <title>101 Dothideomycetes genomes: a test case for predicting lifestyles and emergence of pathogens.</title>
        <authorList>
            <person name="Haridas S."/>
            <person name="Albert R."/>
            <person name="Binder M."/>
            <person name="Bloem J."/>
            <person name="Labutti K."/>
            <person name="Salamov A."/>
            <person name="Andreopoulos B."/>
            <person name="Baker S."/>
            <person name="Barry K."/>
            <person name="Bills G."/>
            <person name="Bluhm B."/>
            <person name="Cannon C."/>
            <person name="Castanera R."/>
            <person name="Culley D."/>
            <person name="Daum C."/>
            <person name="Ezra D."/>
            <person name="Gonzalez J."/>
            <person name="Henrissat B."/>
            <person name="Kuo A."/>
            <person name="Liang C."/>
            <person name="Lipzen A."/>
            <person name="Lutzoni F."/>
            <person name="Magnuson J."/>
            <person name="Mondo S."/>
            <person name="Nolan M."/>
            <person name="Ohm R."/>
            <person name="Pangilinan J."/>
            <person name="Park H.-J."/>
            <person name="Ramirez L."/>
            <person name="Alfaro M."/>
            <person name="Sun H."/>
            <person name="Tritt A."/>
            <person name="Yoshinaga Y."/>
            <person name="Zwiers L.-H."/>
            <person name="Turgeon B."/>
            <person name="Goodwin S."/>
            <person name="Spatafora J."/>
            <person name="Crous P."/>
            <person name="Grigoriev I."/>
        </authorList>
    </citation>
    <scope>NUCLEOTIDE SEQUENCE</scope>
    <source>
        <strain evidence="3">CBS 121410</strain>
    </source>
</reference>
<comment type="caution">
    <text evidence="3">The sequence shown here is derived from an EMBL/GenBank/DDBJ whole genome shotgun (WGS) entry which is preliminary data.</text>
</comment>
<feature type="region of interest" description="Disordered" evidence="1">
    <location>
        <begin position="494"/>
        <end position="521"/>
    </location>
</feature>
<feature type="compositionally biased region" description="Polar residues" evidence="1">
    <location>
        <begin position="92"/>
        <end position="110"/>
    </location>
</feature>
<evidence type="ECO:0000313" key="4">
    <source>
        <dbReference type="Proteomes" id="UP000799776"/>
    </source>
</evidence>
<keyword evidence="4" id="KW-1185">Reference proteome</keyword>
<feature type="compositionally biased region" description="Basic and acidic residues" evidence="1">
    <location>
        <begin position="505"/>
        <end position="521"/>
    </location>
</feature>
<feature type="compositionally biased region" description="Polar residues" evidence="1">
    <location>
        <begin position="342"/>
        <end position="357"/>
    </location>
</feature>
<name>A0A9P4HUG9_9PEZI</name>
<organism evidence="3 4">
    <name type="scientific">Saccharata proteae CBS 121410</name>
    <dbReference type="NCBI Taxonomy" id="1314787"/>
    <lineage>
        <taxon>Eukaryota</taxon>
        <taxon>Fungi</taxon>
        <taxon>Dikarya</taxon>
        <taxon>Ascomycota</taxon>
        <taxon>Pezizomycotina</taxon>
        <taxon>Dothideomycetes</taxon>
        <taxon>Dothideomycetes incertae sedis</taxon>
        <taxon>Botryosphaeriales</taxon>
        <taxon>Saccharataceae</taxon>
        <taxon>Saccharata</taxon>
    </lineage>
</organism>
<proteinExistence type="predicted"/>
<feature type="domain" description="DUF7896" evidence="2">
    <location>
        <begin position="454"/>
        <end position="533"/>
    </location>
</feature>
<evidence type="ECO:0000256" key="1">
    <source>
        <dbReference type="SAM" id="MobiDB-lite"/>
    </source>
</evidence>
<feature type="compositionally biased region" description="Basic residues" evidence="1">
    <location>
        <begin position="494"/>
        <end position="504"/>
    </location>
</feature>
<dbReference type="Pfam" id="PF25438">
    <property type="entry name" value="DUF7896"/>
    <property type="match status" value="1"/>
</dbReference>
<dbReference type="OrthoDB" id="5377599at2759"/>
<evidence type="ECO:0000313" key="3">
    <source>
        <dbReference type="EMBL" id="KAF2088269.1"/>
    </source>
</evidence>
<dbReference type="EMBL" id="ML978717">
    <property type="protein sequence ID" value="KAF2088269.1"/>
    <property type="molecule type" value="Genomic_DNA"/>
</dbReference>
<dbReference type="Proteomes" id="UP000799776">
    <property type="component" value="Unassembled WGS sequence"/>
</dbReference>
<dbReference type="PANTHER" id="PTHR42031:SF1">
    <property type="entry name" value="KEY LIME PATHOGENICITY PROTEIN"/>
    <property type="match status" value="1"/>
</dbReference>
<protein>
    <recommendedName>
        <fullName evidence="2">DUF7896 domain-containing protein</fullName>
    </recommendedName>
</protein>
<feature type="compositionally biased region" description="Acidic residues" evidence="1">
    <location>
        <begin position="554"/>
        <end position="565"/>
    </location>
</feature>
<feature type="region of interest" description="Disordered" evidence="1">
    <location>
        <begin position="92"/>
        <end position="116"/>
    </location>
</feature>
<dbReference type="AlphaFoldDB" id="A0A9P4HUG9"/>